<feature type="compositionally biased region" description="Pro residues" evidence="1">
    <location>
        <begin position="299"/>
        <end position="327"/>
    </location>
</feature>
<feature type="compositionally biased region" description="Pro residues" evidence="1">
    <location>
        <begin position="257"/>
        <end position="267"/>
    </location>
</feature>
<dbReference type="AlphaFoldDB" id="A0A062V3D2"/>
<accession>A0A062V3D2</accession>
<proteinExistence type="predicted"/>
<feature type="compositionally biased region" description="Pro residues" evidence="1">
    <location>
        <begin position="349"/>
        <end position="361"/>
    </location>
</feature>
<sequence>MNFSIIGIGIAVAFTIIALSAITLYIAFRIKETFREEKSLKIQIAKTGFLIGILFLAGGMFYFFAQAMYLPERIGSSTNAFGAIEPEVPETNSSVLLYMYYPYNIKTDDSYMVSFRIYNPSSRTIHNATIKLAGLNLSEAKSNFNIDSDTLKLGNISPGETRGYLQLKAPSEPTMLESSLVLQSGDIDPVSESMKINIIETAVPSSAPIVISSTPAPAPASTPSSEPALNPWPTIPPWYFWPTAPPAPAPAATMAPTPIPTATPTPTPTNTSTPTPTSTQTATPSPTTTSEPTATPVVTPTPIPTETPTPIPTETPTPIPTEIPTPTPTATATPSPTTTPESTATPVVTPTPTPTETPTPIPTVTTTPTPTETPTPIPTETPTPTQTESPTPTVTPTPTQTEEGGDLEVAD</sequence>
<evidence type="ECO:0000256" key="1">
    <source>
        <dbReference type="SAM" id="MobiDB-lite"/>
    </source>
</evidence>
<dbReference type="PATRIC" id="fig|1392998.3.peg.3437"/>
<evidence type="ECO:0000313" key="3">
    <source>
        <dbReference type="EMBL" id="KCZ70329.1"/>
    </source>
</evidence>
<name>A0A062V3D2_9EURY</name>
<organism evidence="3 4">
    <name type="scientific">Candidatus Methanoperedens nitratireducens</name>
    <dbReference type="NCBI Taxonomy" id="1392998"/>
    <lineage>
        <taxon>Archaea</taxon>
        <taxon>Methanobacteriati</taxon>
        <taxon>Methanobacteriota</taxon>
        <taxon>Stenosarchaea group</taxon>
        <taxon>Methanomicrobia</taxon>
        <taxon>Methanosarcinales</taxon>
        <taxon>ANME-2 cluster</taxon>
        <taxon>Candidatus Methanoperedentaceae</taxon>
        <taxon>Candidatus Methanoperedens</taxon>
    </lineage>
</organism>
<keyword evidence="4" id="KW-1185">Reference proteome</keyword>
<feature type="compositionally biased region" description="Low complexity" evidence="1">
    <location>
        <begin position="268"/>
        <end position="298"/>
    </location>
</feature>
<dbReference type="OrthoDB" id="385757at2157"/>
<feature type="compositionally biased region" description="Low complexity" evidence="1">
    <location>
        <begin position="328"/>
        <end position="348"/>
    </location>
</feature>
<feature type="transmembrane region" description="Helical" evidence="2">
    <location>
        <begin position="49"/>
        <end position="69"/>
    </location>
</feature>
<keyword evidence="2" id="KW-0472">Membrane</keyword>
<dbReference type="EMBL" id="JMIY01000009">
    <property type="protein sequence ID" value="KCZ70329.1"/>
    <property type="molecule type" value="Genomic_DNA"/>
</dbReference>
<reference evidence="3 4" key="1">
    <citation type="journal article" date="2013" name="Nature">
        <title>Anaerobic oxidation of methane coupled to nitrate reduction in a novel archaeal lineage.</title>
        <authorList>
            <person name="Haroon M.F."/>
            <person name="Hu S."/>
            <person name="Shi Y."/>
            <person name="Imelfort M."/>
            <person name="Keller J."/>
            <person name="Hugenholtz P."/>
            <person name="Yuan Z."/>
            <person name="Tyson G.W."/>
        </authorList>
    </citation>
    <scope>NUCLEOTIDE SEQUENCE [LARGE SCALE GENOMIC DNA]</scope>
    <source>
        <strain evidence="3 4">ANME-2d</strain>
    </source>
</reference>
<dbReference type="RefSeq" id="WP_048094071.1">
    <property type="nucleotide sequence ID" value="NZ_JMIY01000009.1"/>
</dbReference>
<comment type="caution">
    <text evidence="3">The sequence shown here is derived from an EMBL/GenBank/DDBJ whole genome shotgun (WGS) entry which is preliminary data.</text>
</comment>
<feature type="compositionally biased region" description="Low complexity" evidence="1">
    <location>
        <begin position="382"/>
        <end position="402"/>
    </location>
</feature>
<keyword evidence="2" id="KW-0812">Transmembrane</keyword>
<protein>
    <submittedName>
        <fullName evidence="3">Uncharacterized protein</fullName>
    </submittedName>
</protein>
<feature type="compositionally biased region" description="Pro residues" evidence="1">
    <location>
        <begin position="371"/>
        <end position="381"/>
    </location>
</feature>
<feature type="transmembrane region" description="Helical" evidence="2">
    <location>
        <begin position="6"/>
        <end position="28"/>
    </location>
</feature>
<evidence type="ECO:0000313" key="4">
    <source>
        <dbReference type="Proteomes" id="UP000027153"/>
    </source>
</evidence>
<feature type="region of interest" description="Disordered" evidence="1">
    <location>
        <begin position="250"/>
        <end position="411"/>
    </location>
</feature>
<gene>
    <name evidence="3" type="ORF">ANME2D_03445</name>
</gene>
<evidence type="ECO:0000256" key="2">
    <source>
        <dbReference type="SAM" id="Phobius"/>
    </source>
</evidence>
<keyword evidence="2" id="KW-1133">Transmembrane helix</keyword>
<dbReference type="Proteomes" id="UP000027153">
    <property type="component" value="Unassembled WGS sequence"/>
</dbReference>